<feature type="region of interest" description="Disordered" evidence="1">
    <location>
        <begin position="44"/>
        <end position="72"/>
    </location>
</feature>
<sequence length="456" mass="51670">MFIMDRWTLITTLDLPRYSCSALVRRDMLYVLGGLTSFENLEQQRERLRQQQQQQQQQHNHHHHHHLPIHYDHDPQYSFQFQDRNHHHRHRSHRQWIENYASPAEFETGRVGPQYPDTVEARHHRRHLARALPPPSRPRRHHQIQPLSQTQIQYRLLGLSVALDNMTTNSSFPTVAQSAATVSVSNVRTRQAPAGQSSADPTRVRRRWADRHSRRRRQCRRHDIHRHRQHQQHQYYHHNHMQPHHSQALSLGLSRSGERVRADTGTPLGSACRLDILPAESLCPISPSIPPPIQLSKQLGFNCSLIQPRSQHHHRITPHTSVSPPPAFLPTHQCLSVAMSSQSDRPVNYNADSLTAGLEKPTTAIPNASDNDEEDSKNQGGPSLDSSRSVSALHSDQPYPVNCGRRLSLSPTGAAAGSMPEANPPPSFADEASVNGACSYRNLGLALDAHAEVDNR</sequence>
<feature type="compositionally biased region" description="Basic residues" evidence="1">
    <location>
        <begin position="59"/>
        <end position="68"/>
    </location>
</feature>
<protein>
    <submittedName>
        <fullName evidence="2">Uncharacterized protein</fullName>
    </submittedName>
</protein>
<feature type="compositionally biased region" description="Basic residues" evidence="1">
    <location>
        <begin position="204"/>
        <end position="243"/>
    </location>
</feature>
<evidence type="ECO:0000313" key="2">
    <source>
        <dbReference type="EMBL" id="VEL10037.1"/>
    </source>
</evidence>
<evidence type="ECO:0000256" key="1">
    <source>
        <dbReference type="SAM" id="MobiDB-lite"/>
    </source>
</evidence>
<comment type="caution">
    <text evidence="2">The sequence shown here is derived from an EMBL/GenBank/DDBJ whole genome shotgun (WGS) entry which is preliminary data.</text>
</comment>
<evidence type="ECO:0000313" key="3">
    <source>
        <dbReference type="Proteomes" id="UP000784294"/>
    </source>
</evidence>
<reference evidence="2" key="1">
    <citation type="submission" date="2018-11" db="EMBL/GenBank/DDBJ databases">
        <authorList>
            <consortium name="Pathogen Informatics"/>
        </authorList>
    </citation>
    <scope>NUCLEOTIDE SEQUENCE</scope>
</reference>
<accession>A0A448WES4</accession>
<dbReference type="AlphaFoldDB" id="A0A448WES4"/>
<organism evidence="2 3">
    <name type="scientific">Protopolystoma xenopodis</name>
    <dbReference type="NCBI Taxonomy" id="117903"/>
    <lineage>
        <taxon>Eukaryota</taxon>
        <taxon>Metazoa</taxon>
        <taxon>Spiralia</taxon>
        <taxon>Lophotrochozoa</taxon>
        <taxon>Platyhelminthes</taxon>
        <taxon>Monogenea</taxon>
        <taxon>Polyopisthocotylea</taxon>
        <taxon>Polystomatidea</taxon>
        <taxon>Polystomatidae</taxon>
        <taxon>Protopolystoma</taxon>
    </lineage>
</organism>
<dbReference type="Proteomes" id="UP000784294">
    <property type="component" value="Unassembled WGS sequence"/>
</dbReference>
<feature type="compositionally biased region" description="Polar residues" evidence="1">
    <location>
        <begin position="378"/>
        <end position="394"/>
    </location>
</feature>
<feature type="compositionally biased region" description="Polar residues" evidence="1">
    <location>
        <begin position="186"/>
        <end position="200"/>
    </location>
</feature>
<feature type="region of interest" description="Disordered" evidence="1">
    <location>
        <begin position="345"/>
        <end position="433"/>
    </location>
</feature>
<keyword evidence="3" id="KW-1185">Reference proteome</keyword>
<dbReference type="EMBL" id="CAAALY010007874">
    <property type="protein sequence ID" value="VEL10037.1"/>
    <property type="molecule type" value="Genomic_DNA"/>
</dbReference>
<feature type="region of interest" description="Disordered" evidence="1">
    <location>
        <begin position="186"/>
        <end position="263"/>
    </location>
</feature>
<name>A0A448WES4_9PLAT</name>
<gene>
    <name evidence="2" type="ORF">PXEA_LOCUS3477</name>
</gene>
<proteinExistence type="predicted"/>